<dbReference type="PANTHER" id="PTHR45625:SF6">
    <property type="entry name" value="SPLICEOSOME-ASSOCIATED PROTEIN CWC27 HOMOLOG"/>
    <property type="match status" value="1"/>
</dbReference>
<dbReference type="Proteomes" id="UP000252519">
    <property type="component" value="Unassembled WGS sequence"/>
</dbReference>
<dbReference type="InterPro" id="IPR002130">
    <property type="entry name" value="Cyclophilin-type_PPIase_dom"/>
</dbReference>
<evidence type="ECO:0000256" key="8">
    <source>
        <dbReference type="ARBA" id="ARBA00040027"/>
    </source>
</evidence>
<dbReference type="PANTHER" id="PTHR45625">
    <property type="entry name" value="PEPTIDYL-PROLYL CIS-TRANS ISOMERASE-RELATED"/>
    <property type="match status" value="1"/>
</dbReference>
<dbReference type="CDD" id="cd01925">
    <property type="entry name" value="cyclophilin_CeCYP16-like"/>
    <property type="match status" value="1"/>
</dbReference>
<dbReference type="InterPro" id="IPR044666">
    <property type="entry name" value="Cyclophilin_A-like"/>
</dbReference>
<keyword evidence="12" id="KW-0732">Signal</keyword>
<dbReference type="SUPFAM" id="SSF50891">
    <property type="entry name" value="Cyclophilin-like"/>
    <property type="match status" value="1"/>
</dbReference>
<gene>
    <name evidence="14" type="ORF">ANCCAN_24364</name>
</gene>
<evidence type="ECO:0000259" key="13">
    <source>
        <dbReference type="PROSITE" id="PS50072"/>
    </source>
</evidence>
<sequence>MTSYLIFLACIIRSSMEASDASVHVVKNMTRKFFVGGNWKMNGDKSSIDGICVFLNQSAGSVTADNCVELGKKPDIDGFLVGGASLKPDFIKIVNARKKGEDELTVYKRTAYFRKVAQLRLIVVLQVILRTTAGDIEIELWTKECPLACRNFIQLCMEKYYNGTIFHRLVKDYIIQGGDPTGTGRGGESIYGKPFKDEFHQRLRFNRRGLVGMANAGRDDNGSQFFFTVGNDVRDLDKKHTLFGKVVGNTVFNMLKMTECDVDDNEKPRTVHKITGVEILTNPFDDIKPRYYLTTKKLNLLSFGDEAEEDEMEVEEVNKKLAKKGKSAHDILTDDAKLSKQVAVTADEMADYDPDEDVERDTSTVSSIRAKFAAKRKIEEVDDDVKDEDFEKMIDDERRKQEKERMEAMQAELKAMQKEHIKALRKPKEKGDKEEEEPQSEAMQMYSTLKLKFKSKSKNIVKTKDPSRENQVRTRCLWQFGEKRLVAPE</sequence>
<evidence type="ECO:0000256" key="6">
    <source>
        <dbReference type="ARBA" id="ARBA00023242"/>
    </source>
</evidence>
<dbReference type="GO" id="GO:0003755">
    <property type="term" value="F:peptidyl-prolyl cis-trans isomerase activity"/>
    <property type="evidence" value="ECO:0007669"/>
    <property type="project" value="InterPro"/>
</dbReference>
<dbReference type="GO" id="GO:0004807">
    <property type="term" value="F:triose-phosphate isomerase activity"/>
    <property type="evidence" value="ECO:0007669"/>
    <property type="project" value="InterPro"/>
</dbReference>
<evidence type="ECO:0000256" key="9">
    <source>
        <dbReference type="ARBA" id="ARBA00042090"/>
    </source>
</evidence>
<dbReference type="Pfam" id="PF00121">
    <property type="entry name" value="TIM"/>
    <property type="match status" value="1"/>
</dbReference>
<feature type="chain" id="PRO_5017058894" description="Spliceosome-associated protein CWC27 homolog" evidence="12">
    <location>
        <begin position="22"/>
        <end position="489"/>
    </location>
</feature>
<comment type="subcellular location">
    <subcellularLocation>
        <location evidence="1">Nucleus</location>
    </subcellularLocation>
</comment>
<dbReference type="PROSITE" id="PS51440">
    <property type="entry name" value="TIM_2"/>
    <property type="match status" value="1"/>
</dbReference>
<evidence type="ECO:0000256" key="7">
    <source>
        <dbReference type="ARBA" id="ARBA00024331"/>
    </source>
</evidence>
<dbReference type="Gene3D" id="3.20.20.70">
    <property type="entry name" value="Aldolase class I"/>
    <property type="match status" value="1"/>
</dbReference>
<feature type="signal peptide" evidence="12">
    <location>
        <begin position="1"/>
        <end position="21"/>
    </location>
</feature>
<comment type="caution">
    <text evidence="14">The sequence shown here is derived from an EMBL/GenBank/DDBJ whole genome shotgun (WGS) entry which is preliminary data.</text>
</comment>
<feature type="non-terminal residue" evidence="14">
    <location>
        <position position="489"/>
    </location>
</feature>
<dbReference type="Gene3D" id="2.40.100.10">
    <property type="entry name" value="Cyclophilin-like"/>
    <property type="match status" value="1"/>
</dbReference>
<evidence type="ECO:0000256" key="5">
    <source>
        <dbReference type="ARBA" id="ARBA00023235"/>
    </source>
</evidence>
<evidence type="ECO:0000256" key="4">
    <source>
        <dbReference type="ARBA" id="ARBA00011738"/>
    </source>
</evidence>
<evidence type="ECO:0000256" key="10">
    <source>
        <dbReference type="ARBA" id="ARBA00046368"/>
    </source>
</evidence>
<dbReference type="OrthoDB" id="442970at2759"/>
<dbReference type="AlphaFoldDB" id="A0A368FCJ2"/>
<accession>A0A368FCJ2</accession>
<evidence type="ECO:0000256" key="2">
    <source>
        <dbReference type="ARBA" id="ARBA00007365"/>
    </source>
</evidence>
<comment type="similarity">
    <text evidence="2">Belongs to the cyclophilin-type PPIase family.</text>
</comment>
<feature type="region of interest" description="Disordered" evidence="11">
    <location>
        <begin position="422"/>
        <end position="442"/>
    </location>
</feature>
<name>A0A368FCJ2_ANCCA</name>
<dbReference type="PROSITE" id="PS50072">
    <property type="entry name" value="CSA_PPIASE_2"/>
    <property type="match status" value="1"/>
</dbReference>
<reference evidence="14 15" key="1">
    <citation type="submission" date="2014-10" db="EMBL/GenBank/DDBJ databases">
        <title>Draft genome of the hookworm Ancylostoma caninum.</title>
        <authorList>
            <person name="Mitreva M."/>
        </authorList>
    </citation>
    <scope>NUCLEOTIDE SEQUENCE [LARGE SCALE GENOMIC DNA]</scope>
    <source>
        <strain evidence="14 15">Baltimore</strain>
    </source>
</reference>
<keyword evidence="15" id="KW-1185">Reference proteome</keyword>
<dbReference type="PRINTS" id="PR00153">
    <property type="entry name" value="CSAPPISMRASE"/>
</dbReference>
<evidence type="ECO:0000313" key="14">
    <source>
        <dbReference type="EMBL" id="RCN29874.1"/>
    </source>
</evidence>
<comment type="pathway">
    <text evidence="7">Carbohydrate biosynthesis.</text>
</comment>
<evidence type="ECO:0000256" key="1">
    <source>
        <dbReference type="ARBA" id="ARBA00004123"/>
    </source>
</evidence>
<organism evidence="14 15">
    <name type="scientific">Ancylostoma caninum</name>
    <name type="common">Dog hookworm</name>
    <dbReference type="NCBI Taxonomy" id="29170"/>
    <lineage>
        <taxon>Eukaryota</taxon>
        <taxon>Metazoa</taxon>
        <taxon>Ecdysozoa</taxon>
        <taxon>Nematoda</taxon>
        <taxon>Chromadorea</taxon>
        <taxon>Rhabditida</taxon>
        <taxon>Rhabditina</taxon>
        <taxon>Rhabditomorpha</taxon>
        <taxon>Strongyloidea</taxon>
        <taxon>Ancylostomatidae</taxon>
        <taxon>Ancylostomatinae</taxon>
        <taxon>Ancylostoma</taxon>
    </lineage>
</organism>
<dbReference type="GO" id="GO:0071013">
    <property type="term" value="C:catalytic step 2 spliceosome"/>
    <property type="evidence" value="ECO:0007669"/>
    <property type="project" value="TreeGrafter"/>
</dbReference>
<evidence type="ECO:0000256" key="11">
    <source>
        <dbReference type="SAM" id="MobiDB-lite"/>
    </source>
</evidence>
<comment type="subunit">
    <text evidence="10">Part of the activated spliceosome B/catalytic step 1 spliceosome, one of the forms of the spliceosome which has a well-formed active site but still cannot catalyze the branching reaction and is composed at least of 52 proteins, the U2, U5 and U6 snRNAs and the pre-mRNA. Recruited during early steps of activated spliceosome B maturation, it is probably one of the first proteins released from this complex as he matures to the spliceosome C complex. Component of the minor spliceosome, which splices U12-type introns.</text>
</comment>
<dbReference type="EMBL" id="JOJR01001746">
    <property type="protein sequence ID" value="RCN29874.1"/>
    <property type="molecule type" value="Genomic_DNA"/>
</dbReference>
<dbReference type="STRING" id="29170.A0A368FCJ2"/>
<feature type="domain" description="PPIase cyclophilin-type" evidence="13">
    <location>
        <begin position="131"/>
        <end position="279"/>
    </location>
</feature>
<evidence type="ECO:0000313" key="15">
    <source>
        <dbReference type="Proteomes" id="UP000252519"/>
    </source>
</evidence>
<keyword evidence="6" id="KW-0539">Nucleus</keyword>
<proteinExistence type="inferred from homology"/>
<comment type="subunit">
    <text evidence="4">Homodimer.</text>
</comment>
<dbReference type="Pfam" id="PF00160">
    <property type="entry name" value="Pro_isomerase"/>
    <property type="match status" value="1"/>
</dbReference>
<dbReference type="InterPro" id="IPR035990">
    <property type="entry name" value="TIM_sf"/>
</dbReference>
<dbReference type="InterPro" id="IPR029000">
    <property type="entry name" value="Cyclophilin-like_dom_sf"/>
</dbReference>
<dbReference type="InterPro" id="IPR000652">
    <property type="entry name" value="Triosephosphate_isomerase"/>
</dbReference>
<dbReference type="InterPro" id="IPR013785">
    <property type="entry name" value="Aldolase_TIM"/>
</dbReference>
<evidence type="ECO:0000256" key="3">
    <source>
        <dbReference type="ARBA" id="ARBA00007422"/>
    </source>
</evidence>
<keyword evidence="5 14" id="KW-0413">Isomerase</keyword>
<comment type="similarity">
    <text evidence="3">Belongs to the triosephosphate isomerase family.</text>
</comment>
<protein>
    <recommendedName>
        <fullName evidence="8">Spliceosome-associated protein CWC27 homolog</fullName>
    </recommendedName>
    <alternativeName>
        <fullName evidence="9">Probable inactive peptidyl-prolyl cis-trans isomerase CWC27 homolog</fullName>
    </alternativeName>
</protein>
<dbReference type="SUPFAM" id="SSF51351">
    <property type="entry name" value="Triosephosphate isomerase (TIM)"/>
    <property type="match status" value="1"/>
</dbReference>
<evidence type="ECO:0000256" key="12">
    <source>
        <dbReference type="SAM" id="SignalP"/>
    </source>
</evidence>
<dbReference type="FunFam" id="2.40.100.10:FF:000007">
    <property type="entry name" value="Peptidyl-prolyl cis-trans isomerase CWC27 homolog"/>
    <property type="match status" value="1"/>
</dbReference>